<keyword evidence="1" id="KW-0001">2Fe-2S</keyword>
<dbReference type="InterPro" id="IPR039261">
    <property type="entry name" value="FNR_nucleotide-bd"/>
</dbReference>
<dbReference type="EMBL" id="MRZU01000003">
    <property type="protein sequence ID" value="OUJ18732.1"/>
    <property type="molecule type" value="Genomic_DNA"/>
</dbReference>
<dbReference type="Pfam" id="PF10418">
    <property type="entry name" value="DHODB_Fe-S_bind"/>
    <property type="match status" value="1"/>
</dbReference>
<keyword evidence="4" id="KW-1185">Reference proteome</keyword>
<dbReference type="Gene3D" id="2.40.30.10">
    <property type="entry name" value="Translation factors"/>
    <property type="match status" value="1"/>
</dbReference>
<dbReference type="GO" id="GO:0051537">
    <property type="term" value="F:2 iron, 2 sulfur cluster binding"/>
    <property type="evidence" value="ECO:0007669"/>
    <property type="project" value="UniProtKB-KW"/>
</dbReference>
<comment type="caution">
    <text evidence="3">The sequence shown here is derived from an EMBL/GenBank/DDBJ whole genome shotgun (WGS) entry which is preliminary data.</text>
</comment>
<dbReference type="Pfam" id="PF00175">
    <property type="entry name" value="NAD_binding_1"/>
    <property type="match status" value="1"/>
</dbReference>
<dbReference type="OrthoDB" id="35401at2157"/>
<dbReference type="InterPro" id="IPR012165">
    <property type="entry name" value="Cyt_c3_hydrogenase_gsu"/>
</dbReference>
<dbReference type="NCBIfam" id="NF000796">
    <property type="entry name" value="PRK00054.1-1"/>
    <property type="match status" value="1"/>
</dbReference>
<evidence type="ECO:0000313" key="4">
    <source>
        <dbReference type="Proteomes" id="UP000195137"/>
    </source>
</evidence>
<accession>A0A1Y3GB93</accession>
<keyword evidence="1" id="KW-0408">Iron</keyword>
<dbReference type="Proteomes" id="UP000195137">
    <property type="component" value="Unassembled WGS sequence"/>
</dbReference>
<comment type="cofactor">
    <cofactor evidence="1">
        <name>[2Fe-2S] cluster</name>
        <dbReference type="ChEBI" id="CHEBI:190135"/>
    </cofactor>
    <text evidence="1">Binds 1 [2Fe-2S] cluster per subunit.</text>
</comment>
<dbReference type="InterPro" id="IPR001433">
    <property type="entry name" value="OxRdtase_FAD/NAD-bd"/>
</dbReference>
<protein>
    <submittedName>
        <fullName evidence="3">NAD(P)H-flavin reductase Mcr1</fullName>
    </submittedName>
</protein>
<sequence>MDRPVVFEIDDIVDETPNIKTFILDGSIDCEVGQYFMVWIPGSDEIPISPSIIDPTGLTVQKVGPATEDMFGLDVGDQVGIRGPYGNTFSLKGDRVLIVSGGCGGAPLLPLARELKKMGKELTIAVGGRTKDELLFRDKFKELGDLVVATEDGSEGCSGYITEPIMDLLDDFDAVYSCGPEPMLKKIVENTPDDVFIEVSLQRYVKCGVGVCGSCCMDPDGTRLCVEGPVFNKKELLGTEFGEYRRDGSGKKIKF</sequence>
<dbReference type="GO" id="GO:0006221">
    <property type="term" value="P:pyrimidine nucleotide biosynthetic process"/>
    <property type="evidence" value="ECO:0007669"/>
    <property type="project" value="InterPro"/>
</dbReference>
<proteinExistence type="predicted"/>
<dbReference type="GO" id="GO:0046872">
    <property type="term" value="F:metal ion binding"/>
    <property type="evidence" value="ECO:0007669"/>
    <property type="project" value="UniProtKB-KW"/>
</dbReference>
<evidence type="ECO:0000313" key="3">
    <source>
        <dbReference type="EMBL" id="OUJ18732.1"/>
    </source>
</evidence>
<dbReference type="PIRSF" id="PIRSF006816">
    <property type="entry name" value="Cyc3_hyd_g"/>
    <property type="match status" value="1"/>
</dbReference>
<organism evidence="3 4">
    <name type="scientific">Methanonatronarchaeum thermophilum</name>
    <dbReference type="NCBI Taxonomy" id="1927129"/>
    <lineage>
        <taxon>Archaea</taxon>
        <taxon>Methanobacteriati</taxon>
        <taxon>Methanobacteriota</taxon>
        <taxon>Methanonatronarchaeia</taxon>
        <taxon>Methanonatronarchaeales</taxon>
        <taxon>Methanonatronarchaeaceae</taxon>
        <taxon>Methanonatronarchaeum</taxon>
    </lineage>
</organism>
<dbReference type="RefSeq" id="WP_086636795.1">
    <property type="nucleotide sequence ID" value="NZ_MRZU01000003.1"/>
</dbReference>
<dbReference type="PROSITE" id="PS51384">
    <property type="entry name" value="FAD_FR"/>
    <property type="match status" value="1"/>
</dbReference>
<keyword evidence="1" id="KW-0411">Iron-sulfur</keyword>
<dbReference type="AlphaFoldDB" id="A0A1Y3GB93"/>
<dbReference type="GO" id="GO:0050660">
    <property type="term" value="F:flavin adenine dinucleotide binding"/>
    <property type="evidence" value="ECO:0007669"/>
    <property type="project" value="InterPro"/>
</dbReference>
<dbReference type="SUPFAM" id="SSF52343">
    <property type="entry name" value="Ferredoxin reductase-like, C-terminal NADP-linked domain"/>
    <property type="match status" value="1"/>
</dbReference>
<feature type="binding site" evidence="1">
    <location>
        <position position="215"/>
    </location>
    <ligand>
        <name>[2Fe-2S] cluster</name>
        <dbReference type="ChEBI" id="CHEBI:190135"/>
    </ligand>
</feature>
<feature type="binding site" evidence="1">
    <location>
        <position position="225"/>
    </location>
    <ligand>
        <name>[2Fe-2S] cluster</name>
        <dbReference type="ChEBI" id="CHEBI:190135"/>
    </ligand>
</feature>
<evidence type="ECO:0000259" key="2">
    <source>
        <dbReference type="PROSITE" id="PS51384"/>
    </source>
</evidence>
<feature type="binding site" evidence="1">
    <location>
        <position position="212"/>
    </location>
    <ligand>
        <name>[2Fe-2S] cluster</name>
        <dbReference type="ChEBI" id="CHEBI:190135"/>
    </ligand>
</feature>
<dbReference type="PANTHER" id="PTHR43513">
    <property type="entry name" value="DIHYDROOROTATE DEHYDROGENASE B (NAD(+)), ELECTRON TRANSFER SUBUNIT"/>
    <property type="match status" value="1"/>
</dbReference>
<dbReference type="InterPro" id="IPR017927">
    <property type="entry name" value="FAD-bd_FR_type"/>
</dbReference>
<reference evidence="3 4" key="1">
    <citation type="submission" date="2016-12" db="EMBL/GenBank/DDBJ databases">
        <title>Discovery of methanogenic haloarchaea.</title>
        <authorList>
            <person name="Sorokin D.Y."/>
            <person name="Makarova K.S."/>
            <person name="Abbas B."/>
            <person name="Ferrer M."/>
            <person name="Golyshin P.N."/>
        </authorList>
    </citation>
    <scope>NUCLEOTIDE SEQUENCE [LARGE SCALE GENOMIC DNA]</scope>
    <source>
        <strain evidence="3">AMET1</strain>
    </source>
</reference>
<dbReference type="InterPro" id="IPR019480">
    <property type="entry name" value="Dihydroorotate_DH_Fe-S-bd"/>
</dbReference>
<gene>
    <name evidence="3" type="ORF">AMET1_0382</name>
</gene>
<feature type="domain" description="FAD-binding FR-type" evidence="2">
    <location>
        <begin position="2"/>
        <end position="91"/>
    </location>
</feature>
<dbReference type="PANTHER" id="PTHR43513:SF3">
    <property type="entry name" value="DIHYDROOROTATE DEHYDROGENASE B (NAD(+)), ELECTRON TRANSFER SUBUNIT-RELATED"/>
    <property type="match status" value="1"/>
</dbReference>
<dbReference type="SUPFAM" id="SSF63380">
    <property type="entry name" value="Riboflavin synthase domain-like"/>
    <property type="match status" value="1"/>
</dbReference>
<dbReference type="InterPro" id="IPR017938">
    <property type="entry name" value="Riboflavin_synthase-like_b-brl"/>
</dbReference>
<dbReference type="InterPro" id="IPR050353">
    <property type="entry name" value="PyrK_electron_transfer"/>
</dbReference>
<dbReference type="Gene3D" id="3.40.50.80">
    <property type="entry name" value="Nucleotide-binding domain of ferredoxin-NADP reductase (FNR) module"/>
    <property type="match status" value="1"/>
</dbReference>
<feature type="binding site" evidence="1">
    <location>
        <position position="207"/>
    </location>
    <ligand>
        <name>[2Fe-2S] cluster</name>
        <dbReference type="ChEBI" id="CHEBI:190135"/>
    </ligand>
</feature>
<dbReference type="GO" id="GO:0016491">
    <property type="term" value="F:oxidoreductase activity"/>
    <property type="evidence" value="ECO:0007669"/>
    <property type="project" value="InterPro"/>
</dbReference>
<name>A0A1Y3GB93_9EURY</name>
<keyword evidence="1" id="KW-0479">Metal-binding</keyword>
<evidence type="ECO:0000256" key="1">
    <source>
        <dbReference type="PIRSR" id="PIRSR006816-2"/>
    </source>
</evidence>